<dbReference type="RefSeq" id="WP_262400704.1">
    <property type="nucleotide sequence ID" value="NZ_JACRTB010000025.1"/>
</dbReference>
<keyword evidence="3 6" id="KW-0808">Transferase</keyword>
<dbReference type="Gene3D" id="4.10.320.10">
    <property type="entry name" value="E3-binding domain"/>
    <property type="match status" value="1"/>
</dbReference>
<dbReference type="Proteomes" id="UP000658131">
    <property type="component" value="Unassembled WGS sequence"/>
</dbReference>
<dbReference type="EMBL" id="JACRTB010000025">
    <property type="protein sequence ID" value="MBC8577241.1"/>
    <property type="molecule type" value="Genomic_DNA"/>
</dbReference>
<accession>A0ABR7NLF7</accession>
<name>A0ABR7NLF7_9FIRM</name>
<protein>
    <recommendedName>
        <fullName evidence="6">Dihydrolipoamide acetyltransferase component of pyruvate dehydrogenase complex</fullName>
        <ecNumber evidence="6">2.3.1.-</ecNumber>
    </recommendedName>
</protein>
<dbReference type="SUPFAM" id="SSF47005">
    <property type="entry name" value="Peripheral subunit-binding domain of 2-oxo acid dehydrogenase complex"/>
    <property type="match status" value="1"/>
</dbReference>
<keyword evidence="4 6" id="KW-0450">Lipoyl</keyword>
<dbReference type="PANTHER" id="PTHR43178:SF5">
    <property type="entry name" value="LIPOAMIDE ACYLTRANSFERASE COMPONENT OF BRANCHED-CHAIN ALPHA-KETO ACID DEHYDROGENASE COMPLEX, MITOCHONDRIAL"/>
    <property type="match status" value="1"/>
</dbReference>
<dbReference type="Gene3D" id="3.30.559.10">
    <property type="entry name" value="Chloramphenicol acetyltransferase-like domain"/>
    <property type="match status" value="1"/>
</dbReference>
<dbReference type="Gene3D" id="2.40.50.100">
    <property type="match status" value="1"/>
</dbReference>
<dbReference type="SUPFAM" id="SSF51230">
    <property type="entry name" value="Single hybrid motif"/>
    <property type="match status" value="1"/>
</dbReference>
<dbReference type="InterPro" id="IPR004167">
    <property type="entry name" value="PSBD"/>
</dbReference>
<feature type="domain" description="Peripheral subunit-binding (PSBD)" evidence="8">
    <location>
        <begin position="121"/>
        <end position="158"/>
    </location>
</feature>
<evidence type="ECO:0000256" key="1">
    <source>
        <dbReference type="ARBA" id="ARBA00001938"/>
    </source>
</evidence>
<evidence type="ECO:0000259" key="8">
    <source>
        <dbReference type="PROSITE" id="PS51826"/>
    </source>
</evidence>
<dbReference type="InterPro" id="IPR050743">
    <property type="entry name" value="2-oxoacid_DH_E2_comp"/>
</dbReference>
<dbReference type="Pfam" id="PF00364">
    <property type="entry name" value="Biotin_lipoyl"/>
    <property type="match status" value="1"/>
</dbReference>
<feature type="domain" description="Lipoyl-binding" evidence="7">
    <location>
        <begin position="2"/>
        <end position="77"/>
    </location>
</feature>
<evidence type="ECO:0000256" key="4">
    <source>
        <dbReference type="ARBA" id="ARBA00022823"/>
    </source>
</evidence>
<evidence type="ECO:0000256" key="2">
    <source>
        <dbReference type="ARBA" id="ARBA00007317"/>
    </source>
</evidence>
<dbReference type="InterPro" id="IPR000089">
    <property type="entry name" value="Biotin_lipoyl"/>
</dbReference>
<dbReference type="Pfam" id="PF00198">
    <property type="entry name" value="2-oxoacid_dh"/>
    <property type="match status" value="1"/>
</dbReference>
<dbReference type="InterPro" id="IPR023213">
    <property type="entry name" value="CAT-like_dom_sf"/>
</dbReference>
<proteinExistence type="inferred from homology"/>
<keyword evidence="10" id="KW-1185">Reference proteome</keyword>
<gene>
    <name evidence="9" type="ORF">H8717_12590</name>
</gene>
<evidence type="ECO:0000259" key="7">
    <source>
        <dbReference type="PROSITE" id="PS50968"/>
    </source>
</evidence>
<dbReference type="InterPro" id="IPR001078">
    <property type="entry name" value="2-oxoacid_DH_actylTfrase"/>
</dbReference>
<dbReference type="PROSITE" id="PS51826">
    <property type="entry name" value="PSBD"/>
    <property type="match status" value="1"/>
</dbReference>
<comment type="similarity">
    <text evidence="2 6">Belongs to the 2-oxoacid dehydrogenase family.</text>
</comment>
<organism evidence="9 10">
    <name type="scientific">Yanshouia hominis</name>
    <dbReference type="NCBI Taxonomy" id="2763673"/>
    <lineage>
        <taxon>Bacteria</taxon>
        <taxon>Bacillati</taxon>
        <taxon>Bacillota</taxon>
        <taxon>Clostridia</taxon>
        <taxon>Eubacteriales</taxon>
        <taxon>Oscillospiraceae</taxon>
        <taxon>Yanshouia</taxon>
    </lineage>
</organism>
<evidence type="ECO:0000256" key="5">
    <source>
        <dbReference type="ARBA" id="ARBA00023315"/>
    </source>
</evidence>
<dbReference type="InterPro" id="IPR036625">
    <property type="entry name" value="E3-bd_dom_sf"/>
</dbReference>
<dbReference type="EC" id="2.3.1.-" evidence="6"/>
<evidence type="ECO:0000313" key="9">
    <source>
        <dbReference type="EMBL" id="MBC8577241.1"/>
    </source>
</evidence>
<dbReference type="InterPro" id="IPR011053">
    <property type="entry name" value="Single_hybrid_motif"/>
</dbReference>
<keyword evidence="5 6" id="KW-0012">Acyltransferase</keyword>
<evidence type="ECO:0000256" key="6">
    <source>
        <dbReference type="RuleBase" id="RU003423"/>
    </source>
</evidence>
<evidence type="ECO:0000313" key="10">
    <source>
        <dbReference type="Proteomes" id="UP000658131"/>
    </source>
</evidence>
<comment type="caution">
    <text evidence="9">The sequence shown here is derived from an EMBL/GenBank/DDBJ whole genome shotgun (WGS) entry which is preliminary data.</text>
</comment>
<dbReference type="Pfam" id="PF02817">
    <property type="entry name" value="E3_binding"/>
    <property type="match status" value="1"/>
</dbReference>
<comment type="cofactor">
    <cofactor evidence="1 6">
        <name>(R)-lipoate</name>
        <dbReference type="ChEBI" id="CHEBI:83088"/>
    </cofactor>
</comment>
<sequence>MATEVLMPKLGLTMTEGTILEWKKKEGDPVRKGDLLFSVETDKLTNDVEADADGTLLKILVPEGETSGCKTVIAYIGAPGETVGAAPASAAVPAPAPVPAAPAALAPSAAPKAHREGGYVTATPYAKKLAHDKGFPLGEISATGPRGMVMARDVEAFTPAPRVKLSPMAARLAEEMGVDVSVFESVNRIMKADVLGMVHHEEPAAPAPAAVSAAAPPECAGEKPEKVSALRRSIAANMSASWSISPRVTYTHPVDATAMKQLRASLKDEFKEQGIKLTYNHILMMCTARALTEFPDVNASFRDNMITRHHHVNLGLAVAKGDGLIVPNLKNCEALGLAEIAKGTEAMIEAARTGKLTMDGMTGGTFTISSLGPYGITSFSPIINQPELAILGVCDIVDTPVVREGQVVVRPMMNLCLTADHRVIDGVMASRFLRRITELLENPCRLLA</sequence>
<dbReference type="PANTHER" id="PTHR43178">
    <property type="entry name" value="DIHYDROLIPOAMIDE ACETYLTRANSFERASE COMPONENT OF PYRUVATE DEHYDROGENASE COMPLEX"/>
    <property type="match status" value="1"/>
</dbReference>
<dbReference type="PROSITE" id="PS50968">
    <property type="entry name" value="BIOTINYL_LIPOYL"/>
    <property type="match status" value="1"/>
</dbReference>
<dbReference type="SUPFAM" id="SSF52777">
    <property type="entry name" value="CoA-dependent acyltransferases"/>
    <property type="match status" value="1"/>
</dbReference>
<reference evidence="9 10" key="1">
    <citation type="submission" date="2020-08" db="EMBL/GenBank/DDBJ databases">
        <title>Genome public.</title>
        <authorList>
            <person name="Liu C."/>
            <person name="Sun Q."/>
        </authorList>
    </citation>
    <scope>NUCLEOTIDE SEQUENCE [LARGE SCALE GENOMIC DNA]</scope>
    <source>
        <strain evidence="9 10">BX1</strain>
    </source>
</reference>
<dbReference type="CDD" id="cd06849">
    <property type="entry name" value="lipoyl_domain"/>
    <property type="match status" value="1"/>
</dbReference>
<evidence type="ECO:0000256" key="3">
    <source>
        <dbReference type="ARBA" id="ARBA00022679"/>
    </source>
</evidence>